<dbReference type="SUPFAM" id="SSF52540">
    <property type="entry name" value="P-loop containing nucleoside triphosphate hydrolases"/>
    <property type="match status" value="1"/>
</dbReference>
<protein>
    <submittedName>
        <fullName evidence="3">AAA ATPase, central domain protein</fullName>
    </submittedName>
</protein>
<sequence>MSESPLPAWSPFASEIIQRLRYTLTVSSGSSLYNREVVLIVPDEDPALRGAGLPSPEADLPSYDLEGDETGRGVARGSSRRLSAPQCLHALRLAATFGTRETFRRCLAPGAVTVIGGLRPDEVRPLSDLLRLGLLPPGYWIHSRTDQKIEGESLLLLSPVVDGDVIAPVARRNFQDRISEAFDAPLPVLILCPDEARPPADLLRYLPAPLVLARVDRSIMLHHLRLSYAITDGAEMADVHAALPGDRALAGLSLLALSAALRAPTAWEAARRLSDLLLPVIGEGPRLEHMAGDGEALKAARRLVADLGLWQEKKLGWNELCRSLLLFGPPGTGKTWLARAMGNSADVGFVAASFAQWQAAGHLGDMLAAMRKSFADARRQAPSILFIEEIDAVGSRLDSDRHASNYRHQVIAGFLEAMDSLAREEGVIVVGACNYPERIDPAVLRAGRFDLKVEVPLPDEAILLGILLRHLRGTFTDTELRALAQDAVGCSAAEVDAAIRQSRALAREADRPLVLADIRALLVKPDAGAEAHRWRCALHECGHAIVGAALELGAIERVMLTREGGHIMRRPFDRAGVLADYEAELAYAMAGRAAERLVLGEVSGGAGGPPESDLAQATRIAMALDMLLGLGVHGPVWSNVPLETVLRDTEARARVRARIEAAEARAETILGDRMNILQEMARALAQERLLKGDALAEWLAHVRVQPRDGGRAGAG</sequence>
<dbReference type="Gene3D" id="1.20.58.760">
    <property type="entry name" value="Peptidase M41"/>
    <property type="match status" value="1"/>
</dbReference>
<dbReference type="Gene3D" id="1.10.8.60">
    <property type="match status" value="1"/>
</dbReference>
<dbReference type="InterPro" id="IPR037219">
    <property type="entry name" value="Peptidase_M41-like"/>
</dbReference>
<dbReference type="SMART" id="SM00382">
    <property type="entry name" value="AAA"/>
    <property type="match status" value="1"/>
</dbReference>
<dbReference type="InterPro" id="IPR003959">
    <property type="entry name" value="ATPase_AAA_core"/>
</dbReference>
<dbReference type="GO" id="GO:0016887">
    <property type="term" value="F:ATP hydrolysis activity"/>
    <property type="evidence" value="ECO:0007669"/>
    <property type="project" value="InterPro"/>
</dbReference>
<evidence type="ECO:0000313" key="3">
    <source>
        <dbReference type="EMBL" id="ABP70318.1"/>
    </source>
</evidence>
<evidence type="ECO:0000259" key="2">
    <source>
        <dbReference type="SMART" id="SM00382"/>
    </source>
</evidence>
<accession>A4WSF4</accession>
<dbReference type="Pfam" id="PF01434">
    <property type="entry name" value="Peptidase_M41"/>
    <property type="match status" value="1"/>
</dbReference>
<dbReference type="GO" id="GO:0005524">
    <property type="term" value="F:ATP binding"/>
    <property type="evidence" value="ECO:0007669"/>
    <property type="project" value="InterPro"/>
</dbReference>
<dbReference type="InterPro" id="IPR000642">
    <property type="entry name" value="Peptidase_M41"/>
</dbReference>
<dbReference type="AlphaFoldDB" id="A4WSF4"/>
<dbReference type="GO" id="GO:0006508">
    <property type="term" value="P:proteolysis"/>
    <property type="evidence" value="ECO:0007669"/>
    <property type="project" value="InterPro"/>
</dbReference>
<dbReference type="BioCyc" id="RSPH349102:G1G8M-1464-MONOMER"/>
<dbReference type="SUPFAM" id="SSF140990">
    <property type="entry name" value="FtsH protease domain-like"/>
    <property type="match status" value="1"/>
</dbReference>
<dbReference type="Gene3D" id="3.40.50.300">
    <property type="entry name" value="P-loop containing nucleotide triphosphate hydrolases"/>
    <property type="match status" value="1"/>
</dbReference>
<dbReference type="KEGG" id="rsq:Rsph17025_1422"/>
<feature type="region of interest" description="Disordered" evidence="1">
    <location>
        <begin position="50"/>
        <end position="78"/>
    </location>
</feature>
<dbReference type="EMBL" id="CP000661">
    <property type="protein sequence ID" value="ABP70318.1"/>
    <property type="molecule type" value="Genomic_DNA"/>
</dbReference>
<proteinExistence type="predicted"/>
<dbReference type="GO" id="GO:0004222">
    <property type="term" value="F:metalloendopeptidase activity"/>
    <property type="evidence" value="ECO:0007669"/>
    <property type="project" value="InterPro"/>
</dbReference>
<evidence type="ECO:0000256" key="1">
    <source>
        <dbReference type="SAM" id="MobiDB-lite"/>
    </source>
</evidence>
<dbReference type="CDD" id="cd19481">
    <property type="entry name" value="RecA-like_protease"/>
    <property type="match status" value="1"/>
</dbReference>
<dbReference type="InterPro" id="IPR003593">
    <property type="entry name" value="AAA+_ATPase"/>
</dbReference>
<dbReference type="Pfam" id="PF00004">
    <property type="entry name" value="AAA"/>
    <property type="match status" value="1"/>
</dbReference>
<organism evidence="3">
    <name type="scientific">Cereibacter sphaeroides (strain ATCC 17025 / ATH 2.4.3)</name>
    <name type="common">Rhodobacter sphaeroides</name>
    <dbReference type="NCBI Taxonomy" id="349102"/>
    <lineage>
        <taxon>Bacteria</taxon>
        <taxon>Pseudomonadati</taxon>
        <taxon>Pseudomonadota</taxon>
        <taxon>Alphaproteobacteria</taxon>
        <taxon>Rhodobacterales</taxon>
        <taxon>Paracoccaceae</taxon>
        <taxon>Cereibacter</taxon>
    </lineage>
</organism>
<dbReference type="STRING" id="349102.Rsph17025_1422"/>
<dbReference type="PANTHER" id="PTHR23076">
    <property type="entry name" value="METALLOPROTEASE M41 FTSH"/>
    <property type="match status" value="1"/>
</dbReference>
<feature type="domain" description="AAA+ ATPase" evidence="2">
    <location>
        <begin position="320"/>
        <end position="459"/>
    </location>
</feature>
<name>A4WSF4_CERS5</name>
<dbReference type="GO" id="GO:0030163">
    <property type="term" value="P:protein catabolic process"/>
    <property type="evidence" value="ECO:0007669"/>
    <property type="project" value="TreeGrafter"/>
</dbReference>
<dbReference type="PANTHER" id="PTHR23076:SF97">
    <property type="entry name" value="ATP-DEPENDENT ZINC METALLOPROTEASE YME1L1"/>
    <property type="match status" value="1"/>
</dbReference>
<dbReference type="InterPro" id="IPR027417">
    <property type="entry name" value="P-loop_NTPase"/>
</dbReference>
<dbReference type="GO" id="GO:0004176">
    <property type="term" value="F:ATP-dependent peptidase activity"/>
    <property type="evidence" value="ECO:0007669"/>
    <property type="project" value="InterPro"/>
</dbReference>
<reference evidence="3" key="1">
    <citation type="submission" date="2007-04" db="EMBL/GenBank/DDBJ databases">
        <title>Complete sequence of chromosome of Rhodobacter sphaeroides ATCC 17025.</title>
        <authorList>
            <consortium name="US DOE Joint Genome Institute"/>
            <person name="Copeland A."/>
            <person name="Lucas S."/>
            <person name="Lapidus A."/>
            <person name="Barry K."/>
            <person name="Detter J.C."/>
            <person name="Glavina del Rio T."/>
            <person name="Hammon N."/>
            <person name="Israni S."/>
            <person name="Dalin E."/>
            <person name="Tice H."/>
            <person name="Pitluck S."/>
            <person name="Chertkov O."/>
            <person name="Brettin T."/>
            <person name="Bruce D."/>
            <person name="Han C."/>
            <person name="Schmutz J."/>
            <person name="Larimer F."/>
            <person name="Land M."/>
            <person name="Hauser L."/>
            <person name="Kyrpides N."/>
            <person name="Kim E."/>
            <person name="Richardson P."/>
            <person name="Mackenzie C."/>
            <person name="Choudhary M."/>
            <person name="Donohue T.J."/>
            <person name="Kaplan S."/>
        </authorList>
    </citation>
    <scope>NUCLEOTIDE SEQUENCE [LARGE SCALE GENOMIC DNA]</scope>
    <source>
        <strain evidence="3">ATCC 17025</strain>
    </source>
</reference>
<dbReference type="eggNOG" id="COG0465">
    <property type="taxonomic scope" value="Bacteria"/>
</dbReference>
<dbReference type="GO" id="GO:0005886">
    <property type="term" value="C:plasma membrane"/>
    <property type="evidence" value="ECO:0007669"/>
    <property type="project" value="TreeGrafter"/>
</dbReference>
<dbReference type="HOGENOM" id="CLU_000688_20_1_5"/>
<gene>
    <name evidence="3" type="ordered locus">Rsph17025_1422</name>
</gene>